<dbReference type="EMBL" id="RJVJ01000001">
    <property type="protein sequence ID" value="ROR42152.1"/>
    <property type="molecule type" value="Genomic_DNA"/>
</dbReference>
<dbReference type="Gene3D" id="1.10.10.10">
    <property type="entry name" value="Winged helix-like DNA-binding domain superfamily/Winged helix DNA-binding domain"/>
    <property type="match status" value="1"/>
</dbReference>
<comment type="caution">
    <text evidence="3">The sequence shown here is derived from an EMBL/GenBank/DDBJ whole genome shotgun (WGS) entry which is preliminary data.</text>
</comment>
<dbReference type="EMBL" id="RKQG01000001">
    <property type="protein sequence ID" value="RPE32666.1"/>
    <property type="molecule type" value="Genomic_DNA"/>
</dbReference>
<dbReference type="GO" id="GO:0003700">
    <property type="term" value="F:DNA-binding transcription factor activity"/>
    <property type="evidence" value="ECO:0007669"/>
    <property type="project" value="InterPro"/>
</dbReference>
<evidence type="ECO:0000313" key="4">
    <source>
        <dbReference type="Proteomes" id="UP000266906"/>
    </source>
</evidence>
<dbReference type="PANTHER" id="PTHR33164">
    <property type="entry name" value="TRANSCRIPTIONAL REGULATOR, MARR FAMILY"/>
    <property type="match status" value="1"/>
</dbReference>
<reference evidence="4 5" key="1">
    <citation type="submission" date="2018-11" db="EMBL/GenBank/DDBJ databases">
        <title>Sequencing the genomes of 1000 actinobacteria strains.</title>
        <authorList>
            <person name="Klenk H.-P."/>
        </authorList>
    </citation>
    <scope>NUCLEOTIDE SEQUENCE [LARGE SCALE GENOMIC DNA]</scope>
    <source>
        <strain evidence="2 5">DSM 44780</strain>
        <strain evidence="3 4">DSM 44781</strain>
    </source>
</reference>
<proteinExistence type="predicted"/>
<dbReference type="GO" id="GO:0006950">
    <property type="term" value="P:response to stress"/>
    <property type="evidence" value="ECO:0007669"/>
    <property type="project" value="TreeGrafter"/>
</dbReference>
<accession>A0A8G1UI52</accession>
<evidence type="ECO:0000259" key="1">
    <source>
        <dbReference type="PROSITE" id="PS50995"/>
    </source>
</evidence>
<dbReference type="SMART" id="SM00347">
    <property type="entry name" value="HTH_MARR"/>
    <property type="match status" value="1"/>
</dbReference>
<dbReference type="PANTHER" id="PTHR33164:SF57">
    <property type="entry name" value="MARR-FAMILY TRANSCRIPTIONAL REGULATOR"/>
    <property type="match status" value="1"/>
</dbReference>
<evidence type="ECO:0000313" key="3">
    <source>
        <dbReference type="EMBL" id="RPE32666.1"/>
    </source>
</evidence>
<dbReference type="InterPro" id="IPR000835">
    <property type="entry name" value="HTH_MarR-typ"/>
</dbReference>
<dbReference type="Proteomes" id="UP000266906">
    <property type="component" value="Unassembled WGS sequence"/>
</dbReference>
<dbReference type="PROSITE" id="PS50995">
    <property type="entry name" value="HTH_MARR_2"/>
    <property type="match status" value="1"/>
</dbReference>
<dbReference type="AlphaFoldDB" id="A0A3N4RIS3"/>
<dbReference type="InterPro" id="IPR036388">
    <property type="entry name" value="WH-like_DNA-bd_sf"/>
</dbReference>
<sequence length="171" mass="19137">MKQLRVGGGASCAILSAMSDPSDRRSPAELAFLAVEREVATLFRRSRARAAEISRLVHPELEAGAYVLLGFIRESGRARVTDVGLHFGVGKATVSRQIRAIEELGLLRRETDPLDRRASLVSLTEEGERRFAAARERRMDRFRASLAGWEPTELEQFARLLERFNELTEGV</sequence>
<feature type="domain" description="HTH marR-type" evidence="1">
    <location>
        <begin position="32"/>
        <end position="166"/>
    </location>
</feature>
<organism evidence="3 4">
    <name type="scientific">Kitasatospora cineracea</name>
    <dbReference type="NCBI Taxonomy" id="88074"/>
    <lineage>
        <taxon>Bacteria</taxon>
        <taxon>Bacillati</taxon>
        <taxon>Actinomycetota</taxon>
        <taxon>Actinomycetes</taxon>
        <taxon>Kitasatosporales</taxon>
        <taxon>Streptomycetaceae</taxon>
        <taxon>Kitasatospora</taxon>
    </lineage>
</organism>
<accession>A0A3N4RIS3</accession>
<dbReference type="PRINTS" id="PR00598">
    <property type="entry name" value="HTHMARR"/>
</dbReference>
<gene>
    <name evidence="3" type="ORF">EDD38_0933</name>
    <name evidence="2" type="ORF">EDD39_0267</name>
</gene>
<name>A0A3N4RIS3_9ACTN</name>
<evidence type="ECO:0000313" key="5">
    <source>
        <dbReference type="Proteomes" id="UP000267408"/>
    </source>
</evidence>
<keyword evidence="4" id="KW-1185">Reference proteome</keyword>
<dbReference type="OrthoDB" id="9154853at2"/>
<dbReference type="Proteomes" id="UP000267408">
    <property type="component" value="Unassembled WGS sequence"/>
</dbReference>
<dbReference type="GO" id="GO:0003677">
    <property type="term" value="F:DNA binding"/>
    <property type="evidence" value="ECO:0007669"/>
    <property type="project" value="UniProtKB-KW"/>
</dbReference>
<evidence type="ECO:0000313" key="2">
    <source>
        <dbReference type="EMBL" id="ROR42152.1"/>
    </source>
</evidence>
<protein>
    <submittedName>
        <fullName evidence="3">DNA-binding MarR family transcriptional regulator</fullName>
    </submittedName>
</protein>
<dbReference type="InterPro" id="IPR036390">
    <property type="entry name" value="WH_DNA-bd_sf"/>
</dbReference>
<dbReference type="Pfam" id="PF12802">
    <property type="entry name" value="MarR_2"/>
    <property type="match status" value="1"/>
</dbReference>
<dbReference type="SUPFAM" id="SSF46785">
    <property type="entry name" value="Winged helix' DNA-binding domain"/>
    <property type="match status" value="1"/>
</dbReference>
<keyword evidence="3" id="KW-0238">DNA-binding</keyword>
<dbReference type="InterPro" id="IPR039422">
    <property type="entry name" value="MarR/SlyA-like"/>
</dbReference>